<keyword evidence="5" id="KW-1185">Reference proteome</keyword>
<dbReference type="InterPro" id="IPR011009">
    <property type="entry name" value="Kinase-like_dom_sf"/>
</dbReference>
<dbReference type="RefSeq" id="WP_085514322.1">
    <property type="nucleotide sequence ID" value="NZ_FXAP01000008.1"/>
</dbReference>
<proteinExistence type="inferred from homology"/>
<dbReference type="InterPro" id="IPR050154">
    <property type="entry name" value="UbiB_kinase"/>
</dbReference>
<evidence type="ECO:0000256" key="1">
    <source>
        <dbReference type="ARBA" id="ARBA00009670"/>
    </source>
</evidence>
<feature type="transmembrane region" description="Helical" evidence="2">
    <location>
        <begin position="606"/>
        <end position="631"/>
    </location>
</feature>
<feature type="transmembrane region" description="Helical" evidence="2">
    <location>
        <begin position="6"/>
        <end position="23"/>
    </location>
</feature>
<evidence type="ECO:0000259" key="3">
    <source>
        <dbReference type="PROSITE" id="PS50011"/>
    </source>
</evidence>
<keyword evidence="2" id="KW-0472">Membrane</keyword>
<keyword evidence="2" id="KW-1133">Transmembrane helix</keyword>
<feature type="domain" description="Protein kinase" evidence="3">
    <location>
        <begin position="227"/>
        <end position="559"/>
    </location>
</feature>
<dbReference type="CDD" id="cd05121">
    <property type="entry name" value="ABC1_ADCK3-like"/>
    <property type="match status" value="1"/>
</dbReference>
<evidence type="ECO:0000313" key="5">
    <source>
        <dbReference type="Proteomes" id="UP000266915"/>
    </source>
</evidence>
<dbReference type="Proteomes" id="UP000266915">
    <property type="component" value="Unassembled WGS sequence"/>
</dbReference>
<dbReference type="Gene3D" id="1.10.510.10">
    <property type="entry name" value="Transferase(Phosphotransferase) domain 1"/>
    <property type="match status" value="1"/>
</dbReference>
<feature type="transmembrane region" description="Helical" evidence="2">
    <location>
        <begin position="35"/>
        <end position="54"/>
    </location>
</feature>
<evidence type="ECO:0000256" key="2">
    <source>
        <dbReference type="SAM" id="Phobius"/>
    </source>
</evidence>
<gene>
    <name evidence="4" type="ORF">EDD42_0204</name>
</gene>
<protein>
    <submittedName>
        <fullName evidence="4">Ubiquinone biosynthesis protein</fullName>
    </submittedName>
</protein>
<accession>A0A3N2BY52</accession>
<comment type="caution">
    <text evidence="4">The sequence shown here is derived from an EMBL/GenBank/DDBJ whole genome shotgun (WGS) entry which is preliminary data.</text>
</comment>
<reference evidence="4 5" key="1">
    <citation type="submission" date="2018-11" db="EMBL/GenBank/DDBJ databases">
        <title>Sequencing the genomes of 1000 actinobacteria strains.</title>
        <authorList>
            <person name="Klenk H.-P."/>
        </authorList>
    </citation>
    <scope>NUCLEOTIDE SEQUENCE [LARGE SCALE GENOMIC DNA]</scope>
    <source>
        <strain evidence="4 5">DSM 14012</strain>
    </source>
</reference>
<dbReference type="PANTHER" id="PTHR10566">
    <property type="entry name" value="CHAPERONE-ACTIVITY OF BC1 COMPLEX CABC1 -RELATED"/>
    <property type="match status" value="1"/>
</dbReference>
<comment type="similarity">
    <text evidence="1">Belongs to the protein kinase superfamily. ADCK protein kinase family.</text>
</comment>
<dbReference type="PANTHER" id="PTHR10566:SF113">
    <property type="entry name" value="PROTEIN ACTIVITY OF BC1 COMPLEX KINASE 7, CHLOROPLASTIC"/>
    <property type="match status" value="1"/>
</dbReference>
<dbReference type="InterPro" id="IPR000719">
    <property type="entry name" value="Prot_kinase_dom"/>
</dbReference>
<dbReference type="EMBL" id="RKHL01000001">
    <property type="protein sequence ID" value="ROR80167.1"/>
    <property type="molecule type" value="Genomic_DNA"/>
</dbReference>
<feature type="transmembrane region" description="Helical" evidence="2">
    <location>
        <begin position="637"/>
        <end position="657"/>
    </location>
</feature>
<keyword evidence="4" id="KW-0830">Ubiquinone</keyword>
<dbReference type="AlphaFoldDB" id="A0A3N2BY52"/>
<evidence type="ECO:0000313" key="4">
    <source>
        <dbReference type="EMBL" id="ROR80167.1"/>
    </source>
</evidence>
<dbReference type="Pfam" id="PF03109">
    <property type="entry name" value="ABC1"/>
    <property type="match status" value="1"/>
</dbReference>
<keyword evidence="2" id="KW-0812">Transmembrane</keyword>
<organism evidence="4 5">
    <name type="scientific">Plantibacter flavus</name>
    <dbReference type="NCBI Taxonomy" id="150123"/>
    <lineage>
        <taxon>Bacteria</taxon>
        <taxon>Bacillati</taxon>
        <taxon>Actinomycetota</taxon>
        <taxon>Actinomycetes</taxon>
        <taxon>Micrococcales</taxon>
        <taxon>Microbacteriaceae</taxon>
        <taxon>Plantibacter</taxon>
    </lineage>
</organism>
<dbReference type="PROSITE" id="PS50011">
    <property type="entry name" value="PROTEIN_KINASE_DOM"/>
    <property type="match status" value="1"/>
</dbReference>
<dbReference type="InterPro" id="IPR004147">
    <property type="entry name" value="ABC1_dom"/>
</dbReference>
<sequence length="666" mass="71780">MLTDALTIVLAVVSALLLGFAARRVLDAPVGWPRSILVGLVVFVTGPPFVNWLLQQTGLVQPGEAGDARAAFAAIAVALLAIGWIFALGLGVLVAIEVIVPTRPLMNPIDVVRSAIKRRRRTRRYLQILTIASRHGAGWLVHGRSRVQLELTTSEQRANAIIATINDSGVTFVKLGQVLSTRRDLVPEPYLSALASLQSEATTLPWHEVEVVIETELGAPIDTVFASIDSEPLAAASVAQVHTAELLDGTPVVVKVQRPAARVQVEADADIVVRLAERAETHTKFGQDLRLASVARAFTSTLLEELDYRIEARNVEMIRSTLKRREERDEGVRITVPRVYPAASGARLLTMDLVDGLPLSRARDRIATIPKEERETLATGLMEVVLEQILVHGVFHADLHPGNVILREDGSLGLIDFGAVGVIERSQRQRLTAVMLATVSEDDIAATDALLLIVDLPEDADLDALRHDVGIVITAERHRPGGDGSIFSRLLDVIRQHHIALPGDLAAAFRSFATLEGCLKALDPDFDMFEQALPMVPRLLRRSQSVRQTAVTLQAQAAVTAALARNLPRRLDSLLSGLEDGTVGVTLKGFADEPAKGLVEGVTAEIVGTLISIAALVIAVVLVVTGAGPVLPGGLRVFDLIAAFIGFLGFLGLLRVLRQTVVRRGR</sequence>
<feature type="transmembrane region" description="Helical" evidence="2">
    <location>
        <begin position="74"/>
        <end position="96"/>
    </location>
</feature>
<dbReference type="SUPFAM" id="SSF56112">
    <property type="entry name" value="Protein kinase-like (PK-like)"/>
    <property type="match status" value="1"/>
</dbReference>
<dbReference type="GO" id="GO:0005524">
    <property type="term" value="F:ATP binding"/>
    <property type="evidence" value="ECO:0007669"/>
    <property type="project" value="InterPro"/>
</dbReference>
<name>A0A3N2BY52_9MICO</name>
<dbReference type="GO" id="GO:0004672">
    <property type="term" value="F:protein kinase activity"/>
    <property type="evidence" value="ECO:0007669"/>
    <property type="project" value="InterPro"/>
</dbReference>